<evidence type="ECO:0000259" key="5">
    <source>
        <dbReference type="PROSITE" id="PS50931"/>
    </source>
</evidence>
<dbReference type="InterPro" id="IPR005119">
    <property type="entry name" value="LysR_subst-bd"/>
</dbReference>
<dbReference type="Proteomes" id="UP000450676">
    <property type="component" value="Unassembled WGS sequence"/>
</dbReference>
<dbReference type="EMBL" id="WWCU01000042">
    <property type="protein sequence ID" value="MYN10655.1"/>
    <property type="molecule type" value="Genomic_DNA"/>
</dbReference>
<dbReference type="GO" id="GO:0003700">
    <property type="term" value="F:DNA-binding transcription factor activity"/>
    <property type="evidence" value="ECO:0007669"/>
    <property type="project" value="InterPro"/>
</dbReference>
<evidence type="ECO:0000256" key="2">
    <source>
        <dbReference type="ARBA" id="ARBA00023015"/>
    </source>
</evidence>
<keyword evidence="3" id="KW-0238">DNA-binding</keyword>
<dbReference type="Pfam" id="PF03466">
    <property type="entry name" value="LysR_substrate"/>
    <property type="match status" value="1"/>
</dbReference>
<evidence type="ECO:0000256" key="1">
    <source>
        <dbReference type="ARBA" id="ARBA00009437"/>
    </source>
</evidence>
<evidence type="ECO:0000256" key="3">
    <source>
        <dbReference type="ARBA" id="ARBA00023125"/>
    </source>
</evidence>
<comment type="similarity">
    <text evidence="1">Belongs to the LysR transcriptional regulatory family.</text>
</comment>
<gene>
    <name evidence="6" type="ORF">GTP77_25375</name>
</gene>
<name>A0A7X4HIA2_9BURK</name>
<dbReference type="Pfam" id="PF00126">
    <property type="entry name" value="HTH_1"/>
    <property type="match status" value="1"/>
</dbReference>
<organism evidence="6 7">
    <name type="scientific">Pseudoduganella aquatica</name>
    <dbReference type="NCBI Taxonomy" id="2660641"/>
    <lineage>
        <taxon>Bacteria</taxon>
        <taxon>Pseudomonadati</taxon>
        <taxon>Pseudomonadota</taxon>
        <taxon>Betaproteobacteria</taxon>
        <taxon>Burkholderiales</taxon>
        <taxon>Oxalobacteraceae</taxon>
        <taxon>Telluria group</taxon>
        <taxon>Pseudoduganella</taxon>
    </lineage>
</organism>
<feature type="domain" description="HTH lysR-type" evidence="5">
    <location>
        <begin position="1"/>
        <end position="58"/>
    </location>
</feature>
<dbReference type="PRINTS" id="PR00039">
    <property type="entry name" value="HTHLYSR"/>
</dbReference>
<dbReference type="SUPFAM" id="SSF46785">
    <property type="entry name" value="Winged helix' DNA-binding domain"/>
    <property type="match status" value="1"/>
</dbReference>
<comment type="caution">
    <text evidence="6">The sequence shown here is derived from an EMBL/GenBank/DDBJ whole genome shotgun (WGS) entry which is preliminary data.</text>
</comment>
<keyword evidence="2" id="KW-0805">Transcription regulation</keyword>
<dbReference type="GO" id="GO:0032993">
    <property type="term" value="C:protein-DNA complex"/>
    <property type="evidence" value="ECO:0007669"/>
    <property type="project" value="TreeGrafter"/>
</dbReference>
<dbReference type="Gene3D" id="1.10.10.10">
    <property type="entry name" value="Winged helix-like DNA-binding domain superfamily/Winged helix DNA-binding domain"/>
    <property type="match status" value="1"/>
</dbReference>
<dbReference type="InterPro" id="IPR000847">
    <property type="entry name" value="LysR_HTH_N"/>
</dbReference>
<dbReference type="RefSeq" id="WP_161074940.1">
    <property type="nucleotide sequence ID" value="NZ_WWCU01000042.1"/>
</dbReference>
<sequence>MEIRHLRYFLAVAEEKNFTRAAHRLFIAQPPLSRQIQQLEEELGVALFEKGSRPLRLTEAGSFFQAHAQVLLDKMADLKTMTQRVGKIERTLSIGFVASTLYGLLPEIVRRFRTQYEGVEITFHELTTMEQMRALKEGRIDVGFGRVKSEDPSIRRILLREERLIVALPVGHRLAELGRPLKLRELVGENLIVYPRNPRPSFADQVLAIFSDRALHPEHVMEVRELQIAIGMVAAGQGISIVPDSLQGMKRTDVQYVEIDDKHAVSPILFSIRLMDRTEEIRNMLQIIYDVYESRGIPHVKEEL</sequence>
<keyword evidence="4" id="KW-0804">Transcription</keyword>
<dbReference type="PROSITE" id="PS50931">
    <property type="entry name" value="HTH_LYSR"/>
    <property type="match status" value="1"/>
</dbReference>
<evidence type="ECO:0000256" key="4">
    <source>
        <dbReference type="ARBA" id="ARBA00023163"/>
    </source>
</evidence>
<dbReference type="CDD" id="cd08445">
    <property type="entry name" value="PBP2_BenM_CatM_CatR"/>
    <property type="match status" value="1"/>
</dbReference>
<dbReference type="Gene3D" id="3.40.190.10">
    <property type="entry name" value="Periplasmic binding protein-like II"/>
    <property type="match status" value="2"/>
</dbReference>
<protein>
    <submittedName>
        <fullName evidence="6">LysR family transcriptional regulator</fullName>
    </submittedName>
</protein>
<dbReference type="FunFam" id="1.10.10.10:FF:000001">
    <property type="entry name" value="LysR family transcriptional regulator"/>
    <property type="match status" value="1"/>
</dbReference>
<dbReference type="PANTHER" id="PTHR30346:SF17">
    <property type="entry name" value="LYSR FAMILY TRANSCRIPTIONAL REGULATOR"/>
    <property type="match status" value="1"/>
</dbReference>
<dbReference type="SUPFAM" id="SSF53850">
    <property type="entry name" value="Periplasmic binding protein-like II"/>
    <property type="match status" value="1"/>
</dbReference>
<dbReference type="InterPro" id="IPR036388">
    <property type="entry name" value="WH-like_DNA-bd_sf"/>
</dbReference>
<dbReference type="GO" id="GO:0003677">
    <property type="term" value="F:DNA binding"/>
    <property type="evidence" value="ECO:0007669"/>
    <property type="project" value="UniProtKB-KW"/>
</dbReference>
<evidence type="ECO:0000313" key="6">
    <source>
        <dbReference type="EMBL" id="MYN10655.1"/>
    </source>
</evidence>
<proteinExistence type="inferred from homology"/>
<dbReference type="PANTHER" id="PTHR30346">
    <property type="entry name" value="TRANSCRIPTIONAL DUAL REGULATOR HCAR-RELATED"/>
    <property type="match status" value="1"/>
</dbReference>
<accession>A0A7X4HIA2</accession>
<dbReference type="AlphaFoldDB" id="A0A7X4HIA2"/>
<reference evidence="6 7" key="1">
    <citation type="submission" date="2019-12" db="EMBL/GenBank/DDBJ databases">
        <title>Novel species isolated from a subtropical stream in China.</title>
        <authorList>
            <person name="Lu H."/>
        </authorList>
    </citation>
    <scope>NUCLEOTIDE SEQUENCE [LARGE SCALE GENOMIC DNA]</scope>
    <source>
        <strain evidence="6 7">FT127W</strain>
    </source>
</reference>
<dbReference type="InterPro" id="IPR036390">
    <property type="entry name" value="WH_DNA-bd_sf"/>
</dbReference>
<evidence type="ECO:0000313" key="7">
    <source>
        <dbReference type="Proteomes" id="UP000450676"/>
    </source>
</evidence>
<keyword evidence="7" id="KW-1185">Reference proteome</keyword>